<evidence type="ECO:0000313" key="2">
    <source>
        <dbReference type="Proteomes" id="UP000594468"/>
    </source>
</evidence>
<dbReference type="Proteomes" id="UP000594468">
    <property type="component" value="Chromosome"/>
</dbReference>
<gene>
    <name evidence="1" type="ORF">G4Y79_00580</name>
</gene>
<reference evidence="1 2" key="1">
    <citation type="submission" date="2020-02" db="EMBL/GenBank/DDBJ databases">
        <authorList>
            <person name="Zheng R.K."/>
            <person name="Sun C.M."/>
        </authorList>
    </citation>
    <scope>NUCLEOTIDE SEQUENCE [LARGE SCALE GENOMIC DNA]</scope>
    <source>
        <strain evidence="2">rifampicinis</strain>
    </source>
</reference>
<dbReference type="EMBL" id="CP062983">
    <property type="protein sequence ID" value="QPC82900.1"/>
    <property type="molecule type" value="Genomic_DNA"/>
</dbReference>
<dbReference type="AlphaFoldDB" id="A0A7S8E9K0"/>
<organism evidence="1 2">
    <name type="scientific">Phototrophicus methaneseepsis</name>
    <dbReference type="NCBI Taxonomy" id="2710758"/>
    <lineage>
        <taxon>Bacteria</taxon>
        <taxon>Bacillati</taxon>
        <taxon>Chloroflexota</taxon>
        <taxon>Candidatus Thermofontia</taxon>
        <taxon>Phototrophicales</taxon>
        <taxon>Phototrophicaceae</taxon>
        <taxon>Phototrophicus</taxon>
    </lineage>
</organism>
<name>A0A7S8E9K0_9CHLR</name>
<protein>
    <submittedName>
        <fullName evidence="1">Uncharacterized protein</fullName>
    </submittedName>
</protein>
<dbReference type="RefSeq" id="WP_195170969.1">
    <property type="nucleotide sequence ID" value="NZ_CP062983.1"/>
</dbReference>
<keyword evidence="2" id="KW-1185">Reference proteome</keyword>
<proteinExistence type="predicted"/>
<evidence type="ECO:0000313" key="1">
    <source>
        <dbReference type="EMBL" id="QPC82900.1"/>
    </source>
</evidence>
<dbReference type="KEGG" id="pmet:G4Y79_00580"/>
<sequence>MLELHALTLFYTARIGGDLHLLPQLYTFLTQLAAKQPRKPLLLDIGESCSPEVWPCEVTGGRSTLIVLDGMGYHAANAEGVLAEGERYKLQGATSMGVVDARYSWRYDVPPIRDEDIVISLLPEPTLHLNIVLQGTDATTLSNRTLRLQQVDKRQVGIVEVDLKDEPRLVSMQVVAMPSGLRPDPTISAAVDFVEDEARYLESRR</sequence>
<accession>A0A7S8E9K0</accession>